<organism evidence="14 15">
    <name type="scientific">Amycolatopsis suaedae</name>
    <dbReference type="NCBI Taxonomy" id="2510978"/>
    <lineage>
        <taxon>Bacteria</taxon>
        <taxon>Bacillati</taxon>
        <taxon>Actinomycetota</taxon>
        <taxon>Actinomycetes</taxon>
        <taxon>Pseudonocardiales</taxon>
        <taxon>Pseudonocardiaceae</taxon>
        <taxon>Amycolatopsis</taxon>
    </lineage>
</organism>
<keyword evidence="6" id="KW-0547">Nucleotide-binding</keyword>
<dbReference type="InterPro" id="IPR036640">
    <property type="entry name" value="ABC1_TM_sf"/>
</dbReference>
<dbReference type="InterPro" id="IPR039421">
    <property type="entry name" value="Type_1_exporter"/>
</dbReference>
<feature type="transmembrane region" description="Helical" evidence="11">
    <location>
        <begin position="20"/>
        <end position="44"/>
    </location>
</feature>
<dbReference type="SUPFAM" id="SSF90123">
    <property type="entry name" value="ABC transporter transmembrane region"/>
    <property type="match status" value="1"/>
</dbReference>
<evidence type="ECO:0000256" key="6">
    <source>
        <dbReference type="ARBA" id="ARBA00022741"/>
    </source>
</evidence>
<evidence type="ECO:0000259" key="12">
    <source>
        <dbReference type="PROSITE" id="PS50893"/>
    </source>
</evidence>
<feature type="domain" description="ABC transporter" evidence="12">
    <location>
        <begin position="331"/>
        <end position="567"/>
    </location>
</feature>
<dbReference type="OrthoDB" id="9806127at2"/>
<keyword evidence="7 14" id="KW-0067">ATP-binding</keyword>
<dbReference type="SMART" id="SM00382">
    <property type="entry name" value="AAA"/>
    <property type="match status" value="1"/>
</dbReference>
<dbReference type="InterPro" id="IPR003439">
    <property type="entry name" value="ABC_transporter-like_ATP-bd"/>
</dbReference>
<evidence type="ECO:0000256" key="8">
    <source>
        <dbReference type="ARBA" id="ARBA00022989"/>
    </source>
</evidence>
<accession>A0A4Q7J157</accession>
<evidence type="ECO:0000256" key="9">
    <source>
        <dbReference type="ARBA" id="ARBA00023136"/>
    </source>
</evidence>
<keyword evidence="2" id="KW-0813">Transport</keyword>
<keyword evidence="15" id="KW-1185">Reference proteome</keyword>
<dbReference type="Pfam" id="PF00005">
    <property type="entry name" value="ABC_tran"/>
    <property type="match status" value="1"/>
</dbReference>
<dbReference type="InterPro" id="IPR027417">
    <property type="entry name" value="P-loop_NTPase"/>
</dbReference>
<feature type="transmembrane region" description="Helical" evidence="11">
    <location>
        <begin position="127"/>
        <end position="148"/>
    </location>
</feature>
<reference evidence="14 15" key="1">
    <citation type="submission" date="2019-02" db="EMBL/GenBank/DDBJ databases">
        <title>Draft genome sequence of Amycolatopsis sp. 8-3EHSu isolated from roots of Suaeda maritima.</title>
        <authorList>
            <person name="Duangmal K."/>
            <person name="Chantavorakit T."/>
        </authorList>
    </citation>
    <scope>NUCLEOTIDE SEQUENCE [LARGE SCALE GENOMIC DNA]</scope>
    <source>
        <strain evidence="14 15">8-3EHSu</strain>
    </source>
</reference>
<dbReference type="GO" id="GO:0140359">
    <property type="term" value="F:ABC-type transporter activity"/>
    <property type="evidence" value="ECO:0007669"/>
    <property type="project" value="InterPro"/>
</dbReference>
<evidence type="ECO:0000313" key="14">
    <source>
        <dbReference type="EMBL" id="RZQ60113.1"/>
    </source>
</evidence>
<evidence type="ECO:0000256" key="1">
    <source>
        <dbReference type="ARBA" id="ARBA00004429"/>
    </source>
</evidence>
<dbReference type="FunFam" id="3.40.50.300:FF:000221">
    <property type="entry name" value="Multidrug ABC transporter ATP-binding protein"/>
    <property type="match status" value="1"/>
</dbReference>
<sequence length="576" mass="61233">MLRQLTGLWPRPGLLVRFAVLRAVLAVLQGLLLGSLVPILRALLRPEPDLGAALPWLIAGAVGVLVHWLLGIVVTPIGFAASNELAVQLRHRLMGHLTTLPLGWFDSDHKGRFVRTVTSVTTTISRICVVVGGPVITSILVPVTVLAVTFAVDWRLGLVLLVTLPVLFVMLHHARRTNTAVVEDIEVAANEIAGRAIEYGQAQPVLRAAGHGSTGTAAMRDALAEHRRRYASGLNRLLPADLSMNAVIAAGFALTLALSAWLLLDGALGVADAVAVLVLAARFLEPLGTLTGLVGALGALDYLVETAGRTLRITPLPAAADPVREVTGSEVELRDVSYSYVDSEPAVDGVSFRCLPGTTTALVGPSGSGKTTVTRLIARFFDAGSGQVLVGGRDVREYDHATLLERLAIVFQDVYLFDTTIEENLRLARPDATEAELAAAARSARLDEVVERLPDGWDTLVGEGGAQLSGGERQRVSIARAFLKRAPIVLIDEAASALDPENEAAVSAAISELAAEPGRTVLVIAHRPTTLEAADQVVALDGGRVAELGTPAELRQAGGLYDRLFRQYEQARGWRI</sequence>
<evidence type="ECO:0000256" key="3">
    <source>
        <dbReference type="ARBA" id="ARBA00022475"/>
    </source>
</evidence>
<dbReference type="InterPro" id="IPR011527">
    <property type="entry name" value="ABC1_TM_dom"/>
</dbReference>
<evidence type="ECO:0000259" key="13">
    <source>
        <dbReference type="PROSITE" id="PS50929"/>
    </source>
</evidence>
<dbReference type="PROSITE" id="PS50929">
    <property type="entry name" value="ABC_TM1F"/>
    <property type="match status" value="1"/>
</dbReference>
<dbReference type="InterPro" id="IPR017871">
    <property type="entry name" value="ABC_transporter-like_CS"/>
</dbReference>
<keyword evidence="4" id="KW-0997">Cell inner membrane</keyword>
<dbReference type="PROSITE" id="PS00211">
    <property type="entry name" value="ABC_TRANSPORTER_1"/>
    <property type="match status" value="1"/>
</dbReference>
<feature type="transmembrane region" description="Helical" evidence="11">
    <location>
        <begin position="237"/>
        <end position="263"/>
    </location>
</feature>
<dbReference type="Gene3D" id="1.20.1560.10">
    <property type="entry name" value="ABC transporter type 1, transmembrane domain"/>
    <property type="match status" value="1"/>
</dbReference>
<comment type="similarity">
    <text evidence="10">Belongs to the ABC transporter superfamily. Siderophore-Fe(3+) uptake transporter (SIUT) (TC 3.A.1.21) family.</text>
</comment>
<dbReference type="Proteomes" id="UP000292003">
    <property type="component" value="Unassembled WGS sequence"/>
</dbReference>
<dbReference type="EMBL" id="SFCC01000019">
    <property type="protein sequence ID" value="RZQ60113.1"/>
    <property type="molecule type" value="Genomic_DNA"/>
</dbReference>
<evidence type="ECO:0000256" key="10">
    <source>
        <dbReference type="ARBA" id="ARBA00023455"/>
    </source>
</evidence>
<dbReference type="PANTHER" id="PTHR24221">
    <property type="entry name" value="ATP-BINDING CASSETTE SUB-FAMILY B"/>
    <property type="match status" value="1"/>
</dbReference>
<protein>
    <submittedName>
        <fullName evidence="14">ABC transporter ATP-binding protein</fullName>
    </submittedName>
</protein>
<dbReference type="GO" id="GO:0016887">
    <property type="term" value="F:ATP hydrolysis activity"/>
    <property type="evidence" value="ECO:0007669"/>
    <property type="project" value="InterPro"/>
</dbReference>
<feature type="transmembrane region" description="Helical" evidence="11">
    <location>
        <begin position="56"/>
        <end position="82"/>
    </location>
</feature>
<comment type="caution">
    <text evidence="14">The sequence shown here is derived from an EMBL/GenBank/DDBJ whole genome shotgun (WGS) entry which is preliminary data.</text>
</comment>
<name>A0A4Q7J157_9PSEU</name>
<evidence type="ECO:0000256" key="7">
    <source>
        <dbReference type="ARBA" id="ARBA00022840"/>
    </source>
</evidence>
<dbReference type="SUPFAM" id="SSF52540">
    <property type="entry name" value="P-loop containing nucleoside triphosphate hydrolases"/>
    <property type="match status" value="1"/>
</dbReference>
<evidence type="ECO:0000256" key="5">
    <source>
        <dbReference type="ARBA" id="ARBA00022692"/>
    </source>
</evidence>
<proteinExistence type="inferred from homology"/>
<feature type="transmembrane region" description="Helical" evidence="11">
    <location>
        <begin position="154"/>
        <end position="171"/>
    </location>
</feature>
<keyword evidence="8 11" id="KW-1133">Transmembrane helix</keyword>
<evidence type="ECO:0000256" key="11">
    <source>
        <dbReference type="SAM" id="Phobius"/>
    </source>
</evidence>
<comment type="subcellular location">
    <subcellularLocation>
        <location evidence="1">Cell inner membrane</location>
        <topology evidence="1">Multi-pass membrane protein</topology>
    </subcellularLocation>
</comment>
<dbReference type="InterPro" id="IPR003593">
    <property type="entry name" value="AAA+_ATPase"/>
</dbReference>
<dbReference type="Pfam" id="PF00664">
    <property type="entry name" value="ABC_membrane"/>
    <property type="match status" value="1"/>
</dbReference>
<keyword evidence="9 11" id="KW-0472">Membrane</keyword>
<feature type="domain" description="ABC transmembrane type-1" evidence="13">
    <location>
        <begin position="18"/>
        <end position="299"/>
    </location>
</feature>
<evidence type="ECO:0000313" key="15">
    <source>
        <dbReference type="Proteomes" id="UP000292003"/>
    </source>
</evidence>
<dbReference type="Gene3D" id="3.40.50.300">
    <property type="entry name" value="P-loop containing nucleotide triphosphate hydrolases"/>
    <property type="match status" value="1"/>
</dbReference>
<keyword evidence="3" id="KW-1003">Cell membrane</keyword>
<evidence type="ECO:0000256" key="4">
    <source>
        <dbReference type="ARBA" id="ARBA00022519"/>
    </source>
</evidence>
<dbReference type="PROSITE" id="PS50893">
    <property type="entry name" value="ABC_TRANSPORTER_2"/>
    <property type="match status" value="1"/>
</dbReference>
<dbReference type="AlphaFoldDB" id="A0A4Q7J157"/>
<keyword evidence="5 11" id="KW-0812">Transmembrane</keyword>
<dbReference type="PANTHER" id="PTHR24221:SF654">
    <property type="entry name" value="ATP-BINDING CASSETTE SUB-FAMILY B MEMBER 6"/>
    <property type="match status" value="1"/>
</dbReference>
<gene>
    <name evidence="14" type="ORF">EWH70_30910</name>
</gene>
<dbReference type="GO" id="GO:0005886">
    <property type="term" value="C:plasma membrane"/>
    <property type="evidence" value="ECO:0007669"/>
    <property type="project" value="UniProtKB-SubCell"/>
</dbReference>
<evidence type="ECO:0000256" key="2">
    <source>
        <dbReference type="ARBA" id="ARBA00022448"/>
    </source>
</evidence>
<dbReference type="RefSeq" id="WP_130479099.1">
    <property type="nucleotide sequence ID" value="NZ_SFCC01000019.1"/>
</dbReference>
<dbReference type="GO" id="GO:0005524">
    <property type="term" value="F:ATP binding"/>
    <property type="evidence" value="ECO:0007669"/>
    <property type="project" value="UniProtKB-KW"/>
</dbReference>